<gene>
    <name evidence="2" type="ORF">Y013_25240</name>
</gene>
<dbReference type="KEGG" id="rpy:Y013_25240"/>
<dbReference type="Proteomes" id="UP000018781">
    <property type="component" value="Plasmid unnamed"/>
</dbReference>
<proteinExistence type="predicted"/>
<feature type="region of interest" description="Disordered" evidence="1">
    <location>
        <begin position="240"/>
        <end position="265"/>
    </location>
</feature>
<dbReference type="PATRIC" id="fig|1435356.3.peg.5089"/>
<evidence type="ECO:0000256" key="1">
    <source>
        <dbReference type="SAM" id="MobiDB-lite"/>
    </source>
</evidence>
<organism evidence="2 3">
    <name type="scientific">Rhodococcus pyridinivorans SB3094</name>
    <dbReference type="NCBI Taxonomy" id="1435356"/>
    <lineage>
        <taxon>Bacteria</taxon>
        <taxon>Bacillati</taxon>
        <taxon>Actinomycetota</taxon>
        <taxon>Actinomycetes</taxon>
        <taxon>Mycobacteriales</taxon>
        <taxon>Nocardiaceae</taxon>
        <taxon>Rhodococcus</taxon>
    </lineage>
</organism>
<dbReference type="AlphaFoldDB" id="V9XKR5"/>
<dbReference type="EMBL" id="CP006997">
    <property type="protein sequence ID" value="AHD24056.1"/>
    <property type="molecule type" value="Genomic_DNA"/>
</dbReference>
<protein>
    <submittedName>
        <fullName evidence="2">Uncharacterized protein</fullName>
    </submittedName>
</protein>
<geneLocation type="plasmid" evidence="3">
    <name>1</name>
</geneLocation>
<sequence length="265" mass="29117">MLSNNEDREPVWQAHDVLDDVSTGDWVTAALPRFDSTVGSLVPPIYPGYTRVLHPATRVEHDSGAVVPVRWAEIAATTGAVIHPTVEWFSLLYAATSRGVGDGNSTVWDDAPEIGDMPEEQFAALATVLAEYTDTPDDCWFGFWEGRGGLSDIELSKNTPRLHIPGRDNYLVHGTVRDAVRTLGWCGPNLWWPQDRAWFVTTDIDLMSTYIGSSVDCARALHACPNVETIDTTATNRVTWDSDEINPLPPNPYTRSQPPSTGGVP</sequence>
<reference evidence="2 3" key="1">
    <citation type="journal article" date="2014" name="Genome Announc.">
        <title>Complete Genome of Rhodococcus pyridinivorans SB3094, a Methyl-Ethyl-Ketone-Degrading Bacterium Used for Bioaugmentation.</title>
        <authorList>
            <person name="Dueholm M.S."/>
            <person name="Albertsen M."/>
            <person name="D'Imperio S."/>
            <person name="Tale V.P."/>
            <person name="Lewis D."/>
            <person name="Nielsen P.H."/>
            <person name="Nielsen J.L."/>
        </authorList>
    </citation>
    <scope>NUCLEOTIDE SEQUENCE [LARGE SCALE GENOMIC DNA]</scope>
    <source>
        <strain evidence="3">SB3094</strain>
        <plasmid evidence="3">1</plasmid>
    </source>
</reference>
<name>V9XKR5_9NOCA</name>
<feature type="compositionally biased region" description="Polar residues" evidence="1">
    <location>
        <begin position="253"/>
        <end position="265"/>
    </location>
</feature>
<dbReference type="HOGENOM" id="CLU_079554_0_0_11"/>
<accession>V9XKR5</accession>
<keyword evidence="2" id="KW-0614">Plasmid</keyword>
<evidence type="ECO:0000313" key="3">
    <source>
        <dbReference type="Proteomes" id="UP000018781"/>
    </source>
</evidence>
<dbReference type="eggNOG" id="COG3170">
    <property type="taxonomic scope" value="Bacteria"/>
</dbReference>
<evidence type="ECO:0000313" key="2">
    <source>
        <dbReference type="EMBL" id="AHD24056.1"/>
    </source>
</evidence>